<accession>A0ABD0LTW0</accession>
<feature type="compositionally biased region" description="Polar residues" evidence="1">
    <location>
        <begin position="21"/>
        <end position="32"/>
    </location>
</feature>
<organism evidence="2 3">
    <name type="scientific">Batillaria attramentaria</name>
    <dbReference type="NCBI Taxonomy" id="370345"/>
    <lineage>
        <taxon>Eukaryota</taxon>
        <taxon>Metazoa</taxon>
        <taxon>Spiralia</taxon>
        <taxon>Lophotrochozoa</taxon>
        <taxon>Mollusca</taxon>
        <taxon>Gastropoda</taxon>
        <taxon>Caenogastropoda</taxon>
        <taxon>Sorbeoconcha</taxon>
        <taxon>Cerithioidea</taxon>
        <taxon>Batillariidae</taxon>
        <taxon>Batillaria</taxon>
    </lineage>
</organism>
<dbReference type="Proteomes" id="UP001519460">
    <property type="component" value="Unassembled WGS sequence"/>
</dbReference>
<dbReference type="EMBL" id="JACVVK020000024">
    <property type="protein sequence ID" value="KAK7502800.1"/>
    <property type="molecule type" value="Genomic_DNA"/>
</dbReference>
<sequence>MKWRGSHQSIVTTEQTHLGTLLSQTWGSQQHPHTGIRVPRHTPPPPSSRTHGPAPRDNNLSESWVALLYMTLPRHSPDRPRLRRPGTPAETAAATCDARSRTNDVTVNRAEKKMSCWTEIT</sequence>
<name>A0ABD0LTW0_9CAEN</name>
<reference evidence="2 3" key="1">
    <citation type="journal article" date="2023" name="Sci. Data">
        <title>Genome assembly of the Korean intertidal mud-creeper Batillaria attramentaria.</title>
        <authorList>
            <person name="Patra A.K."/>
            <person name="Ho P.T."/>
            <person name="Jun S."/>
            <person name="Lee S.J."/>
            <person name="Kim Y."/>
            <person name="Won Y.J."/>
        </authorList>
    </citation>
    <scope>NUCLEOTIDE SEQUENCE [LARGE SCALE GENOMIC DNA]</scope>
    <source>
        <strain evidence="2">Wonlab-2016</strain>
    </source>
</reference>
<dbReference type="AlphaFoldDB" id="A0ABD0LTW0"/>
<proteinExistence type="predicted"/>
<evidence type="ECO:0000313" key="3">
    <source>
        <dbReference type="Proteomes" id="UP001519460"/>
    </source>
</evidence>
<gene>
    <name evidence="2" type="ORF">BaRGS_00006050</name>
</gene>
<evidence type="ECO:0000313" key="2">
    <source>
        <dbReference type="EMBL" id="KAK7502800.1"/>
    </source>
</evidence>
<feature type="region of interest" description="Disordered" evidence="1">
    <location>
        <begin position="21"/>
        <end position="59"/>
    </location>
</feature>
<evidence type="ECO:0000256" key="1">
    <source>
        <dbReference type="SAM" id="MobiDB-lite"/>
    </source>
</evidence>
<comment type="caution">
    <text evidence="2">The sequence shown here is derived from an EMBL/GenBank/DDBJ whole genome shotgun (WGS) entry which is preliminary data.</text>
</comment>
<feature type="region of interest" description="Disordered" evidence="1">
    <location>
        <begin position="74"/>
        <end position="103"/>
    </location>
</feature>
<protein>
    <submittedName>
        <fullName evidence="2">Uncharacterized protein</fullName>
    </submittedName>
</protein>
<keyword evidence="3" id="KW-1185">Reference proteome</keyword>